<protein>
    <recommendedName>
        <fullName evidence="4">Septum formation initiator</fullName>
    </recommendedName>
</protein>
<accession>A0ABW1NGB4</accession>
<reference evidence="3" key="1">
    <citation type="journal article" date="2019" name="Int. J. Syst. Evol. Microbiol.">
        <title>The Global Catalogue of Microorganisms (GCM) 10K type strain sequencing project: providing services to taxonomists for standard genome sequencing and annotation.</title>
        <authorList>
            <consortium name="The Broad Institute Genomics Platform"/>
            <consortium name="The Broad Institute Genome Sequencing Center for Infectious Disease"/>
            <person name="Wu L."/>
            <person name="Ma J."/>
        </authorList>
    </citation>
    <scope>NUCLEOTIDE SEQUENCE [LARGE SCALE GENOMIC DNA]</scope>
    <source>
        <strain evidence="3">JCM 30346</strain>
    </source>
</reference>
<evidence type="ECO:0008006" key="4">
    <source>
        <dbReference type="Google" id="ProtNLM"/>
    </source>
</evidence>
<name>A0ABW1NGB4_9ACTN</name>
<organism evidence="2 3">
    <name type="scientific">Sphaerisporangium aureirubrum</name>
    <dbReference type="NCBI Taxonomy" id="1544736"/>
    <lineage>
        <taxon>Bacteria</taxon>
        <taxon>Bacillati</taxon>
        <taxon>Actinomycetota</taxon>
        <taxon>Actinomycetes</taxon>
        <taxon>Streptosporangiales</taxon>
        <taxon>Streptosporangiaceae</taxon>
        <taxon>Sphaerisporangium</taxon>
    </lineage>
</organism>
<evidence type="ECO:0000256" key="1">
    <source>
        <dbReference type="SAM" id="MobiDB-lite"/>
    </source>
</evidence>
<feature type="region of interest" description="Disordered" evidence="1">
    <location>
        <begin position="54"/>
        <end position="77"/>
    </location>
</feature>
<comment type="caution">
    <text evidence="2">The sequence shown here is derived from an EMBL/GenBank/DDBJ whole genome shotgun (WGS) entry which is preliminary data.</text>
</comment>
<evidence type="ECO:0000313" key="3">
    <source>
        <dbReference type="Proteomes" id="UP001596137"/>
    </source>
</evidence>
<proteinExistence type="predicted"/>
<dbReference type="RefSeq" id="WP_380752386.1">
    <property type="nucleotide sequence ID" value="NZ_JBHSRF010000017.1"/>
</dbReference>
<keyword evidence="3" id="KW-1185">Reference proteome</keyword>
<dbReference type="Proteomes" id="UP001596137">
    <property type="component" value="Unassembled WGS sequence"/>
</dbReference>
<gene>
    <name evidence="2" type="ORF">ACFP1K_14710</name>
</gene>
<evidence type="ECO:0000313" key="2">
    <source>
        <dbReference type="EMBL" id="MFC6082414.1"/>
    </source>
</evidence>
<dbReference type="EMBL" id="JBHSRF010000017">
    <property type="protein sequence ID" value="MFC6082414.1"/>
    <property type="molecule type" value="Genomic_DNA"/>
</dbReference>
<sequence length="150" mass="15268">MVKRGPLLATLGWVTAASLTTATATWAITLLGQGLSEPVVSPMSPDQISQALISATPTNGAGAPASPAESPAGVSRAFDTPGGSIVATCKDGVPSLVAWSPAQGYAIDDVEHEPGHPATVKFESENNKVTAKVTCVRGTPSITTDVERDD</sequence>
<feature type="compositionally biased region" description="Low complexity" evidence="1">
    <location>
        <begin position="60"/>
        <end position="75"/>
    </location>
</feature>